<proteinExistence type="predicted"/>
<evidence type="ECO:0000313" key="1">
    <source>
        <dbReference type="EMBL" id="KAK2100073.1"/>
    </source>
</evidence>
<gene>
    <name evidence="1" type="ORF">P7K49_021421</name>
</gene>
<dbReference type="EMBL" id="JASSZA010000010">
    <property type="protein sequence ID" value="KAK2100073.1"/>
    <property type="molecule type" value="Genomic_DNA"/>
</dbReference>
<dbReference type="Proteomes" id="UP001266305">
    <property type="component" value="Unassembled WGS sequence"/>
</dbReference>
<comment type="caution">
    <text evidence="1">The sequence shown here is derived from an EMBL/GenBank/DDBJ whole genome shotgun (WGS) entry which is preliminary data.</text>
</comment>
<evidence type="ECO:0000313" key="2">
    <source>
        <dbReference type="Proteomes" id="UP001266305"/>
    </source>
</evidence>
<reference evidence="1 2" key="1">
    <citation type="submission" date="2023-05" db="EMBL/GenBank/DDBJ databases">
        <title>B98-5 Cell Line De Novo Hybrid Assembly: An Optical Mapping Approach.</title>
        <authorList>
            <person name="Kananen K."/>
            <person name="Auerbach J.A."/>
            <person name="Kautto E."/>
            <person name="Blachly J.S."/>
        </authorList>
    </citation>
    <scope>NUCLEOTIDE SEQUENCE [LARGE SCALE GENOMIC DNA]</scope>
    <source>
        <strain evidence="1">B95-8</strain>
        <tissue evidence="1">Cell line</tissue>
    </source>
</reference>
<organism evidence="1 2">
    <name type="scientific">Saguinus oedipus</name>
    <name type="common">Cotton-top tamarin</name>
    <name type="synonym">Oedipomidas oedipus</name>
    <dbReference type="NCBI Taxonomy" id="9490"/>
    <lineage>
        <taxon>Eukaryota</taxon>
        <taxon>Metazoa</taxon>
        <taxon>Chordata</taxon>
        <taxon>Craniata</taxon>
        <taxon>Vertebrata</taxon>
        <taxon>Euteleostomi</taxon>
        <taxon>Mammalia</taxon>
        <taxon>Eutheria</taxon>
        <taxon>Euarchontoglires</taxon>
        <taxon>Primates</taxon>
        <taxon>Haplorrhini</taxon>
        <taxon>Platyrrhini</taxon>
        <taxon>Cebidae</taxon>
        <taxon>Callitrichinae</taxon>
        <taxon>Saguinus</taxon>
    </lineage>
</organism>
<protein>
    <submittedName>
        <fullName evidence="1">Uncharacterized protein</fullName>
    </submittedName>
</protein>
<name>A0ABQ9UUB5_SAGOE</name>
<sequence>MAVDVAEYHLSDLPPFLPAGAWAPSFSSHEPQVQGALNVLCPLAVPTACSETLVLCSCPLANPQLPPSPAVTLFPGTHQALPVRAWEPPWTSLLWVYLAQR</sequence>
<accession>A0ABQ9UUB5</accession>
<keyword evidence="2" id="KW-1185">Reference proteome</keyword>